<dbReference type="PANTHER" id="PTHR33112:SF1">
    <property type="entry name" value="HETEROKARYON INCOMPATIBILITY DOMAIN-CONTAINING PROTEIN"/>
    <property type="match status" value="1"/>
</dbReference>
<dbReference type="GeneID" id="34563465"/>
<dbReference type="RefSeq" id="XP_022471562.1">
    <property type="nucleotide sequence ID" value="XM_022621955.1"/>
</dbReference>
<accession>A0A1G4AZ04</accession>
<dbReference type="PANTHER" id="PTHR33112">
    <property type="entry name" value="DOMAIN PROTEIN, PUTATIVE-RELATED"/>
    <property type="match status" value="1"/>
</dbReference>
<evidence type="ECO:0008006" key="3">
    <source>
        <dbReference type="Google" id="ProtNLM"/>
    </source>
</evidence>
<name>A0A1G4AZ04_9PEZI</name>
<organism evidence="1 2">
    <name type="scientific">Colletotrichum orchidophilum</name>
    <dbReference type="NCBI Taxonomy" id="1209926"/>
    <lineage>
        <taxon>Eukaryota</taxon>
        <taxon>Fungi</taxon>
        <taxon>Dikarya</taxon>
        <taxon>Ascomycota</taxon>
        <taxon>Pezizomycotina</taxon>
        <taxon>Sordariomycetes</taxon>
        <taxon>Hypocreomycetidae</taxon>
        <taxon>Glomerellales</taxon>
        <taxon>Glomerellaceae</taxon>
        <taxon>Colletotrichum</taxon>
    </lineage>
</organism>
<comment type="caution">
    <text evidence="1">The sequence shown here is derived from an EMBL/GenBank/DDBJ whole genome shotgun (WGS) entry which is preliminary data.</text>
</comment>
<gene>
    <name evidence="1" type="ORF">CORC01_10327</name>
</gene>
<dbReference type="OrthoDB" id="5135333at2759"/>
<protein>
    <recommendedName>
        <fullName evidence="3">Heterokaryon incompatibility domain-containing protein</fullName>
    </recommendedName>
</protein>
<sequence>MSEWNSPLSINYETPFIYERDESCPPIGPGAVPDPASITDGLTTRRQREMDAHRAIMEWHARDLINTTWCQRGWTFQELISSRRQLIFHNDTVNWQCHFASWHEKQRHITTGPCSSVGEAQHHNDTSSSFVALCNKRVLTYAHDVHDAFAGVLSAFGQSIPGGFICGLPRIFFDAALLWQPPEPLFRRASDVFSALPSWSWMSPDEEDSRDSNNFWQPASWQTRRTVVWSYSLAVDGERVPVVDATADFTHDRAHKGWREEYCERAQKAYFTHPQAGAQEFWFPIPLAAMTTTPGSPPPCQPAYLQCLTRRGFIQISKLFQNRRTLQCMCATLCDPDGRWAGVLRLNASSSNSAEFHGAAVGETCELMEVSAGSVENQRGGDVSVDEWEDAECPRHTGTYDFVNVLWIEWVNGVAYRKALGRVWESALAGVAAEEAHITLG</sequence>
<dbReference type="Proteomes" id="UP000176998">
    <property type="component" value="Unassembled WGS sequence"/>
</dbReference>
<dbReference type="EMBL" id="MJBS01000101">
    <property type="protein sequence ID" value="OHE94399.1"/>
    <property type="molecule type" value="Genomic_DNA"/>
</dbReference>
<proteinExistence type="predicted"/>
<evidence type="ECO:0000313" key="2">
    <source>
        <dbReference type="Proteomes" id="UP000176998"/>
    </source>
</evidence>
<dbReference type="AlphaFoldDB" id="A0A1G4AZ04"/>
<reference evidence="1 2" key="1">
    <citation type="submission" date="2016-09" db="EMBL/GenBank/DDBJ databases">
        <authorList>
            <person name="Capua I."/>
            <person name="De Benedictis P."/>
            <person name="Joannis T."/>
            <person name="Lombin L.H."/>
            <person name="Cattoli G."/>
        </authorList>
    </citation>
    <scope>NUCLEOTIDE SEQUENCE [LARGE SCALE GENOMIC DNA]</scope>
    <source>
        <strain evidence="1 2">IMI 309357</strain>
    </source>
</reference>
<evidence type="ECO:0000313" key="1">
    <source>
        <dbReference type="EMBL" id="OHE94399.1"/>
    </source>
</evidence>
<dbReference type="STRING" id="1209926.A0A1G4AZ04"/>
<keyword evidence="2" id="KW-1185">Reference proteome</keyword>